<reference evidence="3 4" key="1">
    <citation type="submission" date="2016-08" db="EMBL/GenBank/DDBJ databases">
        <title>Characterization of Isolates of Eisenbergiella tayi Derived from Blood Cultures, Using Whole Genome Sequencing.</title>
        <authorList>
            <person name="Bernier A.-M."/>
            <person name="Burdz T."/>
            <person name="Wiebe D."/>
            <person name="Bernard K."/>
        </authorList>
    </citation>
    <scope>NUCLEOTIDE SEQUENCE [LARGE SCALE GENOMIC DNA]</scope>
    <source>
        <strain evidence="3 4">NML120146</strain>
    </source>
</reference>
<dbReference type="EMBL" id="MEHD01000021">
    <property type="protein sequence ID" value="ODR57537.1"/>
    <property type="molecule type" value="Genomic_DNA"/>
</dbReference>
<evidence type="ECO:0000313" key="4">
    <source>
        <dbReference type="Proteomes" id="UP000094869"/>
    </source>
</evidence>
<organism evidence="3 4">
    <name type="scientific">Eisenbergiella tayi</name>
    <dbReference type="NCBI Taxonomy" id="1432052"/>
    <lineage>
        <taxon>Bacteria</taxon>
        <taxon>Bacillati</taxon>
        <taxon>Bacillota</taxon>
        <taxon>Clostridia</taxon>
        <taxon>Lachnospirales</taxon>
        <taxon>Lachnospiraceae</taxon>
        <taxon>Eisenbergiella</taxon>
    </lineage>
</organism>
<dbReference type="PANTHER" id="PTHR43174">
    <property type="entry name" value="UDP-N-ACETYLGLUCOSAMINE 2-EPIMERASE"/>
    <property type="match status" value="1"/>
</dbReference>
<dbReference type="InterPro" id="IPR029767">
    <property type="entry name" value="WecB-like"/>
</dbReference>
<gene>
    <name evidence="3" type="ORF">BEI63_10510</name>
</gene>
<keyword evidence="1" id="KW-0413">Isomerase</keyword>
<comment type="similarity">
    <text evidence="1">Belongs to the UDP-N-acetylglucosamine 2-epimerase family.</text>
</comment>
<proteinExistence type="inferred from homology"/>
<dbReference type="InterPro" id="IPR003331">
    <property type="entry name" value="UDP_GlcNAc_Epimerase_2_dom"/>
</dbReference>
<dbReference type="Pfam" id="PF02350">
    <property type="entry name" value="Epimerase_2"/>
    <property type="match status" value="1"/>
</dbReference>
<dbReference type="PANTHER" id="PTHR43174:SF1">
    <property type="entry name" value="UDP-N-ACETYLGLUCOSAMINE 2-EPIMERASE"/>
    <property type="match status" value="1"/>
</dbReference>
<evidence type="ECO:0000259" key="2">
    <source>
        <dbReference type="Pfam" id="PF02350"/>
    </source>
</evidence>
<comment type="caution">
    <text evidence="3">The sequence shown here is derived from an EMBL/GenBank/DDBJ whole genome shotgun (WGS) entry which is preliminary data.</text>
</comment>
<dbReference type="RefSeq" id="WP_044968508.1">
    <property type="nucleotide sequence ID" value="NZ_JAQCZP010000010.1"/>
</dbReference>
<evidence type="ECO:0000313" key="3">
    <source>
        <dbReference type="EMBL" id="ODR57537.1"/>
    </source>
</evidence>
<name>A0ABX3AL27_9FIRM</name>
<accession>A0ABX3AL27</accession>
<evidence type="ECO:0000256" key="1">
    <source>
        <dbReference type="RuleBase" id="RU003513"/>
    </source>
</evidence>
<dbReference type="SUPFAM" id="SSF53756">
    <property type="entry name" value="UDP-Glycosyltransferase/glycogen phosphorylase"/>
    <property type="match status" value="1"/>
</dbReference>
<protein>
    <recommendedName>
        <fullName evidence="2">UDP-N-acetylglucosamine 2-epimerase domain-containing protein</fullName>
    </recommendedName>
</protein>
<dbReference type="Gene3D" id="3.40.50.2000">
    <property type="entry name" value="Glycogen Phosphorylase B"/>
    <property type="match status" value="2"/>
</dbReference>
<feature type="domain" description="UDP-N-acetylglucosamine 2-epimerase" evidence="2">
    <location>
        <begin position="30"/>
        <end position="313"/>
    </location>
</feature>
<dbReference type="Proteomes" id="UP000094869">
    <property type="component" value="Unassembled WGS sequence"/>
</dbReference>
<keyword evidence="4" id="KW-1185">Reference proteome</keyword>
<sequence length="383" mass="44698">MKNIYFFIGTEAELMKMFTTIRELKLRGYRCIIVSSGQNEIHNSLFLELAGCNIDIDLSQYAPEVKSAKNYISWLFNTRKYGVKVMKEQLPAGGREDCLWIVHGDTLSTLLGAQIARKTGIKYMHVESGPRSFSLLSPFPEEIDRYYASKYSVVNFCPQKIYAEYAEKRFKGKAVNTYYNTGIETLNYAIKENRENSHPRIVEEKYFLLAIHRQENLYNKEYMVKLFTKIIELSDKMKCVFIYHEQTKDALVRYNLWDKVNSDKNICIIKRRPYVEFIDLVDKAEFVIADGCGNQQEFYYLGKPYLIMRLKVEKDSEGVGWNAECFGNKFNMIDYFYNNYQKYRKSPVVMEKSPSVIIADSIDDYFAKGGGEIDGEGWEKRSD</sequence>